<dbReference type="InterPro" id="IPR002178">
    <property type="entry name" value="PTS_EIIA_type-2_dom"/>
</dbReference>
<dbReference type="InterPro" id="IPR001034">
    <property type="entry name" value="DeoR_HTH"/>
</dbReference>
<dbReference type="SUPFAM" id="SSF63520">
    <property type="entry name" value="PTS-regulatory domain, PRD"/>
    <property type="match status" value="2"/>
</dbReference>
<evidence type="ECO:0000259" key="8">
    <source>
        <dbReference type="PROSITE" id="PS51372"/>
    </source>
</evidence>
<dbReference type="Pfam" id="PF00359">
    <property type="entry name" value="PTS_EIIA_2"/>
    <property type="match status" value="1"/>
</dbReference>
<feature type="domain" description="PTS EIIB type-2" evidence="7">
    <location>
        <begin position="391"/>
        <end position="479"/>
    </location>
</feature>
<dbReference type="InterPro" id="IPR036095">
    <property type="entry name" value="PTS_EIIB-like_sf"/>
</dbReference>
<keyword evidence="5" id="KW-0804">Transcription</keyword>
<dbReference type="GO" id="GO:0008982">
    <property type="term" value="F:protein-N(PI)-phosphohistidine-sugar phosphotransferase activity"/>
    <property type="evidence" value="ECO:0007669"/>
    <property type="project" value="InterPro"/>
</dbReference>
<dbReference type="STRING" id="100884.GCA_000269565_01195"/>
<dbReference type="Gene3D" id="1.10.10.10">
    <property type="entry name" value="Winged helix-like DNA-binding domain superfamily/Winged helix DNA-binding domain"/>
    <property type="match status" value="2"/>
</dbReference>
<keyword evidence="10" id="KW-1185">Reference proteome</keyword>
<evidence type="ECO:0000256" key="3">
    <source>
        <dbReference type="ARBA" id="ARBA00023015"/>
    </source>
</evidence>
<feature type="domain" description="PTS EIIA type-2" evidence="6">
    <location>
        <begin position="542"/>
        <end position="685"/>
    </location>
</feature>
<sequence>MNQRIISIIKDLCEIQKNITIDDLSQKYNVSQRTIRNDLISINNILRDNELDEMELIAGGQIQRKDNFTNINYFLTEQDLYSYKLSKEERIAVASVLLMNSSKYITLSTIADHLFVSRATIINDLDEIKKYIHSFGLGVTSHPNKGLRVEGKESDKRLFLMRLANSKKENTMVSRHISIQAGNRITIQKVLSEQEHLHKSYLTDESFQKIILYLGIMINRHLMGEYLEDREMKNNDYYVMAQDILRYVSQYCHINTTENEIQFLSELLVDSQYMKQMTKENKIIKIQLITRQFIEHISYDLGINLNDDYDFFENLSNHLESVLKPTPPDYPESSIIDEVLEENQDVVEAVNQNLSIIKQYVSREIHKIEIGYIAVHICAALERKKNKEVAFHVIVACHAGIGTSQLLIEKLRKHFNFQIIDVISAHEAENVDPKKVDVIISTVPLPHCQVDYITVSPLLNDEDYIRVGNKIDALRNSRHLPSRIGETELSAKGLLDQLSPLIYEIAPVHHDELMKAVRKVVRDYFHQSVEADAEIFSPYLHHLLPSTHIQLDVECVTWQEAVRLSALPLLEYGYIEERYINAMIHNIEENGPYIVLSDGFAVPHEGLEQGSVKVGMNLIRLKHPVHFGADDFDPVEFVCCLSAVDHKMHLKAFFNLVNMLRNEEFKEALKTCKNVHEAAYISEKYEYSLI</sequence>
<evidence type="ECO:0000256" key="5">
    <source>
        <dbReference type="ARBA" id="ARBA00023163"/>
    </source>
</evidence>
<dbReference type="Pfam" id="PF05043">
    <property type="entry name" value="Mga"/>
    <property type="match status" value="1"/>
</dbReference>
<dbReference type="Gene3D" id="3.40.930.10">
    <property type="entry name" value="Mannitol-specific EII, Chain A"/>
    <property type="match status" value="1"/>
</dbReference>
<dbReference type="InterPro" id="IPR011608">
    <property type="entry name" value="PRD"/>
</dbReference>
<dbReference type="PROSITE" id="PS51372">
    <property type="entry name" value="PRD_2"/>
    <property type="match status" value="1"/>
</dbReference>
<organism evidence="9 10">
    <name type="scientific">Coprobacillus cateniformis</name>
    <dbReference type="NCBI Taxonomy" id="100884"/>
    <lineage>
        <taxon>Bacteria</taxon>
        <taxon>Bacillati</taxon>
        <taxon>Bacillota</taxon>
        <taxon>Erysipelotrichia</taxon>
        <taxon>Erysipelotrichales</taxon>
        <taxon>Coprobacillaceae</taxon>
        <taxon>Coprobacillus</taxon>
    </lineage>
</organism>
<dbReference type="PANTHER" id="PTHR30185:SF18">
    <property type="entry name" value="TRANSCRIPTIONAL REGULATOR MTLR"/>
    <property type="match status" value="1"/>
</dbReference>
<dbReference type="Pfam" id="PF00874">
    <property type="entry name" value="PRD"/>
    <property type="match status" value="2"/>
</dbReference>
<dbReference type="InterPro" id="IPR003501">
    <property type="entry name" value="PTS_EIIB_2/3"/>
</dbReference>
<dbReference type="CDD" id="cd05568">
    <property type="entry name" value="PTS_IIB_bgl_like"/>
    <property type="match status" value="1"/>
</dbReference>
<accession>E7G6X9</accession>
<comment type="caution">
    <text evidence="9">The sequence shown here is derived from an EMBL/GenBank/DDBJ whole genome shotgun (WGS) entry which is preliminary data.</text>
</comment>
<dbReference type="Pfam" id="PF02302">
    <property type="entry name" value="PTS_IIB"/>
    <property type="match status" value="1"/>
</dbReference>
<dbReference type="eggNOG" id="COG1762">
    <property type="taxonomic scope" value="Bacteria"/>
</dbReference>
<reference evidence="9 10" key="1">
    <citation type="submission" date="2010-12" db="EMBL/GenBank/DDBJ databases">
        <title>The Genome Sequence of Coprobacillus sp. strain 29_1.</title>
        <authorList>
            <consortium name="The Broad Institute Genome Sequencing Platform"/>
            <person name="Earl A."/>
            <person name="Ward D."/>
            <person name="Feldgarden M."/>
            <person name="Gevers D."/>
            <person name="Daigneault M."/>
            <person name="Sibley C.D."/>
            <person name="White A."/>
            <person name="Strauss J."/>
            <person name="Allen-Vercoe E."/>
            <person name="Young S.K."/>
            <person name="Zeng Q."/>
            <person name="Gargeya S."/>
            <person name="Fitzgerald M."/>
            <person name="Haas B."/>
            <person name="Abouelleil A."/>
            <person name="Alvarado L."/>
            <person name="Arachchi H.M."/>
            <person name="Berlin A."/>
            <person name="Brown A."/>
            <person name="Chapman S.B."/>
            <person name="Chen Z."/>
            <person name="Dunbar C."/>
            <person name="Freedman E."/>
            <person name="Gearin G."/>
            <person name="Gellesch M."/>
            <person name="Goldberg J."/>
            <person name="Griggs A."/>
            <person name="Gujja S."/>
            <person name="Heilman E."/>
            <person name="Heiman D."/>
            <person name="Howarth C."/>
            <person name="Larson L."/>
            <person name="Lui A."/>
            <person name="MacDonald P.J.P."/>
            <person name="Mehta T."/>
            <person name="Montmayeur A."/>
            <person name="Murphy C."/>
            <person name="Neiman D."/>
            <person name="Pearson M."/>
            <person name="Priest M."/>
            <person name="Roberts A."/>
            <person name="Saif S."/>
            <person name="Shea T."/>
            <person name="Shenoy N."/>
            <person name="Sisk P."/>
            <person name="Stolte C."/>
            <person name="Sykes S."/>
            <person name="White J."/>
            <person name="Yandava C."/>
            <person name="Nusbaum C."/>
            <person name="Birren B."/>
        </authorList>
    </citation>
    <scope>NUCLEOTIDE SEQUENCE [LARGE SCALE GENOMIC DNA]</scope>
    <source>
        <strain evidence="9 10">29_1</strain>
    </source>
</reference>
<dbReference type="Pfam" id="PF08220">
    <property type="entry name" value="HTH_DeoR"/>
    <property type="match status" value="1"/>
</dbReference>
<evidence type="ECO:0000256" key="4">
    <source>
        <dbReference type="ARBA" id="ARBA00023159"/>
    </source>
</evidence>
<evidence type="ECO:0000259" key="6">
    <source>
        <dbReference type="PROSITE" id="PS51094"/>
    </source>
</evidence>
<evidence type="ECO:0000313" key="10">
    <source>
        <dbReference type="Proteomes" id="UP000003157"/>
    </source>
</evidence>
<dbReference type="InterPro" id="IPR007737">
    <property type="entry name" value="Mga_HTH"/>
</dbReference>
<evidence type="ECO:0008006" key="11">
    <source>
        <dbReference type="Google" id="ProtNLM"/>
    </source>
</evidence>
<feature type="domain" description="PRD" evidence="8">
    <location>
        <begin position="281"/>
        <end position="387"/>
    </location>
</feature>
<dbReference type="Gene3D" id="3.40.50.2300">
    <property type="match status" value="1"/>
</dbReference>
<proteinExistence type="predicted"/>
<evidence type="ECO:0000256" key="2">
    <source>
        <dbReference type="ARBA" id="ARBA00022737"/>
    </source>
</evidence>
<dbReference type="InterPro" id="IPR050661">
    <property type="entry name" value="BglG_antiterminators"/>
</dbReference>
<dbReference type="HOGENOM" id="CLU_013442_1_0_9"/>
<dbReference type="InterPro" id="IPR016152">
    <property type="entry name" value="PTrfase/Anion_transptr"/>
</dbReference>
<dbReference type="PROSITE" id="PS51094">
    <property type="entry name" value="PTS_EIIA_TYPE_2"/>
    <property type="match status" value="1"/>
</dbReference>
<dbReference type="RefSeq" id="WP_008787633.1">
    <property type="nucleotide sequence ID" value="NZ_AKCB01000001.1"/>
</dbReference>
<evidence type="ECO:0000259" key="7">
    <source>
        <dbReference type="PROSITE" id="PS51099"/>
    </source>
</evidence>
<gene>
    <name evidence="9" type="ORF">HMPREF9488_00517</name>
</gene>
<dbReference type="EMBL" id="ADKX01000007">
    <property type="protein sequence ID" value="EFW06285.1"/>
    <property type="molecule type" value="Genomic_DNA"/>
</dbReference>
<dbReference type="eggNOG" id="COG3711">
    <property type="taxonomic scope" value="Bacteria"/>
</dbReference>
<keyword evidence="4" id="KW-0010">Activator</keyword>
<dbReference type="InterPro" id="IPR036634">
    <property type="entry name" value="PRD_sf"/>
</dbReference>
<keyword evidence="2" id="KW-0677">Repeat</keyword>
<dbReference type="OrthoDB" id="3175596at2"/>
<dbReference type="InterPro" id="IPR036388">
    <property type="entry name" value="WH-like_DNA-bd_sf"/>
</dbReference>
<dbReference type="AlphaFoldDB" id="E7G6X9"/>
<dbReference type="SUPFAM" id="SSF52794">
    <property type="entry name" value="PTS system IIB component-like"/>
    <property type="match status" value="1"/>
</dbReference>
<name>E7G6X9_9FIRM</name>
<dbReference type="PANTHER" id="PTHR30185">
    <property type="entry name" value="CRYPTIC BETA-GLUCOSIDE BGL OPERON ANTITERMINATOR"/>
    <property type="match status" value="1"/>
</dbReference>
<keyword evidence="1" id="KW-0808">Transferase</keyword>
<dbReference type="GeneID" id="78229076"/>
<keyword evidence="3" id="KW-0805">Transcription regulation</keyword>
<dbReference type="GO" id="GO:0009401">
    <property type="term" value="P:phosphoenolpyruvate-dependent sugar phosphotransferase system"/>
    <property type="evidence" value="ECO:0007669"/>
    <property type="project" value="InterPro"/>
</dbReference>
<evidence type="ECO:0000256" key="1">
    <source>
        <dbReference type="ARBA" id="ARBA00022679"/>
    </source>
</evidence>
<protein>
    <recommendedName>
        <fullName evidence="11">PTS system EIIA component</fullName>
    </recommendedName>
</protein>
<dbReference type="PROSITE" id="PS51099">
    <property type="entry name" value="PTS_EIIB_TYPE_2"/>
    <property type="match status" value="1"/>
</dbReference>
<dbReference type="GO" id="GO:0003700">
    <property type="term" value="F:DNA-binding transcription factor activity"/>
    <property type="evidence" value="ECO:0007669"/>
    <property type="project" value="InterPro"/>
</dbReference>
<dbReference type="Gene3D" id="1.10.1790.10">
    <property type="entry name" value="PRD domain"/>
    <property type="match status" value="2"/>
</dbReference>
<evidence type="ECO:0000313" key="9">
    <source>
        <dbReference type="EMBL" id="EFW06285.1"/>
    </source>
</evidence>
<dbReference type="SUPFAM" id="SSF55804">
    <property type="entry name" value="Phoshotransferase/anion transport protein"/>
    <property type="match status" value="1"/>
</dbReference>
<dbReference type="InterPro" id="IPR013011">
    <property type="entry name" value="PTS_EIIB_2"/>
</dbReference>
<dbReference type="Proteomes" id="UP000003157">
    <property type="component" value="Unassembled WGS sequence"/>
</dbReference>